<feature type="transmembrane region" description="Helical" evidence="5">
    <location>
        <begin position="194"/>
        <end position="211"/>
    </location>
</feature>
<keyword evidence="5" id="KW-0653">Protein transport</keyword>
<protein>
    <recommendedName>
        <fullName evidence="5">Sec-independent protein translocase protein TatC</fullName>
    </recommendedName>
</protein>
<feature type="transmembrane region" description="Helical" evidence="5">
    <location>
        <begin position="111"/>
        <end position="135"/>
    </location>
</feature>
<dbReference type="GO" id="GO:0033281">
    <property type="term" value="C:TAT protein transport complex"/>
    <property type="evidence" value="ECO:0007669"/>
    <property type="project" value="UniProtKB-UniRule"/>
</dbReference>
<evidence type="ECO:0000256" key="5">
    <source>
        <dbReference type="HAMAP-Rule" id="MF_00902"/>
    </source>
</evidence>
<gene>
    <name evidence="5 6" type="primary">tatC</name>
    <name evidence="6" type="ORF">ENJ96_08845</name>
</gene>
<dbReference type="AlphaFoldDB" id="A0A7V5P1A1"/>
<dbReference type="Proteomes" id="UP000886101">
    <property type="component" value="Unassembled WGS sequence"/>
</dbReference>
<dbReference type="PRINTS" id="PR01840">
    <property type="entry name" value="TATCFAMILY"/>
</dbReference>
<evidence type="ECO:0000313" key="6">
    <source>
        <dbReference type="EMBL" id="HHI97940.1"/>
    </source>
</evidence>
<dbReference type="EMBL" id="DROK01000262">
    <property type="protein sequence ID" value="HHI97940.1"/>
    <property type="molecule type" value="Genomic_DNA"/>
</dbReference>
<evidence type="ECO:0000256" key="1">
    <source>
        <dbReference type="ARBA" id="ARBA00004141"/>
    </source>
</evidence>
<keyword evidence="5" id="KW-0811">Translocation</keyword>
<evidence type="ECO:0000256" key="2">
    <source>
        <dbReference type="ARBA" id="ARBA00022692"/>
    </source>
</evidence>
<dbReference type="InterPro" id="IPR002033">
    <property type="entry name" value="TatC"/>
</dbReference>
<comment type="subunit">
    <text evidence="5">Forms a complex with TatA.</text>
</comment>
<comment type="function">
    <text evidence="5">Part of the twin-arginine translocation (Tat) system that transports large folded proteins containing a characteristic twin-arginine motif in their signal peptide across membranes.</text>
</comment>
<dbReference type="GO" id="GO:0043953">
    <property type="term" value="P:protein transport by the Tat complex"/>
    <property type="evidence" value="ECO:0007669"/>
    <property type="project" value="UniProtKB-UniRule"/>
</dbReference>
<feature type="transmembrane region" description="Helical" evidence="5">
    <location>
        <begin position="20"/>
        <end position="38"/>
    </location>
</feature>
<dbReference type="NCBIfam" id="TIGR00945">
    <property type="entry name" value="tatC"/>
    <property type="match status" value="1"/>
</dbReference>
<reference evidence="6" key="1">
    <citation type="journal article" date="2020" name="mSystems">
        <title>Genome- and Community-Level Interaction Insights into Carbon Utilization and Element Cycling Functions of Hydrothermarchaeota in Hydrothermal Sediment.</title>
        <authorList>
            <person name="Zhou Z."/>
            <person name="Liu Y."/>
            <person name="Xu W."/>
            <person name="Pan J."/>
            <person name="Luo Z.H."/>
            <person name="Li M."/>
        </authorList>
    </citation>
    <scope>NUCLEOTIDE SEQUENCE [LARGE SCALE GENOMIC DNA]</scope>
    <source>
        <strain evidence="6">HyVt-533</strain>
    </source>
</reference>
<dbReference type="HAMAP" id="MF_00902">
    <property type="entry name" value="TatC"/>
    <property type="match status" value="1"/>
</dbReference>
<dbReference type="GO" id="GO:0065002">
    <property type="term" value="P:intracellular protein transmembrane transport"/>
    <property type="evidence" value="ECO:0007669"/>
    <property type="project" value="TreeGrafter"/>
</dbReference>
<keyword evidence="3 5" id="KW-1133">Transmembrane helix</keyword>
<sequence length="237" mass="26795">MKDRPKITLLTHFEELRRRILIFLAFLFVIWAGLFFQFNHLVPVFLRPYRQAFPGQNLNLVFTSLPEAIMAALKSTFFLALALSLPVLIFQAWRFLSPALYPEEKRLMRRLLALASLFTAGGIFLAYWLVFPSLLKFFLGLGYTHFEPLLRIQSYLSFLGKGVLVAALVAQIPVVTAGLVKLELLPRGLGKKRYLYLLGISYALGLFISPGDPIGQLILALSFFLLLQSGFLVAKLL</sequence>
<feature type="transmembrane region" description="Helical" evidence="5">
    <location>
        <begin position="217"/>
        <end position="234"/>
    </location>
</feature>
<dbReference type="PANTHER" id="PTHR30371">
    <property type="entry name" value="SEC-INDEPENDENT PROTEIN TRANSLOCASE PROTEIN TATC"/>
    <property type="match status" value="1"/>
</dbReference>
<comment type="caution">
    <text evidence="6">The sequence shown here is derived from an EMBL/GenBank/DDBJ whole genome shotgun (WGS) entry which is preliminary data.</text>
</comment>
<feature type="transmembrane region" description="Helical" evidence="5">
    <location>
        <begin position="68"/>
        <end position="90"/>
    </location>
</feature>
<accession>A0A7V5P1A1</accession>
<evidence type="ECO:0000256" key="3">
    <source>
        <dbReference type="ARBA" id="ARBA00022989"/>
    </source>
</evidence>
<keyword evidence="2 5" id="KW-0812">Transmembrane</keyword>
<proteinExistence type="inferred from homology"/>
<dbReference type="GO" id="GO:0009977">
    <property type="term" value="F:proton motive force dependent protein transmembrane transporter activity"/>
    <property type="evidence" value="ECO:0007669"/>
    <property type="project" value="TreeGrafter"/>
</dbReference>
<evidence type="ECO:0000256" key="4">
    <source>
        <dbReference type="ARBA" id="ARBA00023136"/>
    </source>
</evidence>
<comment type="similarity">
    <text evidence="5">Belongs to the TatC family.</text>
</comment>
<name>A0A7V5P1A1_9BACT</name>
<comment type="subcellular location">
    <subcellularLocation>
        <location evidence="5">Cell membrane</location>
        <topology evidence="5">Multi-pass membrane protein</topology>
    </subcellularLocation>
    <subcellularLocation>
        <location evidence="1">Membrane</location>
        <topology evidence="1">Multi-pass membrane protein</topology>
    </subcellularLocation>
</comment>
<keyword evidence="5" id="KW-1003">Cell membrane</keyword>
<dbReference type="Pfam" id="PF00902">
    <property type="entry name" value="TatC"/>
    <property type="match status" value="1"/>
</dbReference>
<keyword evidence="5" id="KW-0813">Transport</keyword>
<organism evidence="6">
    <name type="scientific">Thermodesulfatator atlanticus</name>
    <dbReference type="NCBI Taxonomy" id="501497"/>
    <lineage>
        <taxon>Bacteria</taxon>
        <taxon>Pseudomonadati</taxon>
        <taxon>Thermodesulfobacteriota</taxon>
        <taxon>Thermodesulfobacteria</taxon>
        <taxon>Thermodesulfobacteriales</taxon>
        <taxon>Thermodesulfatatoraceae</taxon>
        <taxon>Thermodesulfatator</taxon>
    </lineage>
</organism>
<dbReference type="PANTHER" id="PTHR30371:SF0">
    <property type="entry name" value="SEC-INDEPENDENT PROTEIN TRANSLOCASE PROTEIN TATC, CHLOROPLASTIC-RELATED"/>
    <property type="match status" value="1"/>
</dbReference>
<feature type="transmembrane region" description="Helical" evidence="5">
    <location>
        <begin position="155"/>
        <end position="182"/>
    </location>
</feature>
<keyword evidence="4 5" id="KW-0472">Membrane</keyword>